<proteinExistence type="predicted"/>
<gene>
    <name evidence="1" type="ORF">PHAMO_210163</name>
</gene>
<keyword evidence="2" id="KW-1185">Reference proteome</keyword>
<accession>H8FQL4</accession>
<dbReference type="EMBL" id="CAHP01000014">
    <property type="protein sequence ID" value="CCG40652.1"/>
    <property type="molecule type" value="Genomic_DNA"/>
</dbReference>
<name>H8FQL4_MAGML</name>
<evidence type="ECO:0000313" key="2">
    <source>
        <dbReference type="Proteomes" id="UP000004169"/>
    </source>
</evidence>
<comment type="caution">
    <text evidence="1">The sequence shown here is derived from an EMBL/GenBank/DDBJ whole genome shotgun (WGS) entry which is preliminary data.</text>
</comment>
<sequence length="67" mass="7507">MVGIAALSLSQEYHTSTPRLHDCFYLSPHPWLKPTSLIPAALEPGNRESYSGKCVKLRNLHNHDGYS</sequence>
<dbReference type="STRING" id="1150626.PHAMO_210163"/>
<evidence type="ECO:0000313" key="1">
    <source>
        <dbReference type="EMBL" id="CCG40652.1"/>
    </source>
</evidence>
<dbReference type="AlphaFoldDB" id="H8FQL4"/>
<organism evidence="1 2">
    <name type="scientific">Magnetospirillum molischianum DSM 120</name>
    <dbReference type="NCBI Taxonomy" id="1150626"/>
    <lineage>
        <taxon>Bacteria</taxon>
        <taxon>Pseudomonadati</taxon>
        <taxon>Pseudomonadota</taxon>
        <taxon>Alphaproteobacteria</taxon>
        <taxon>Rhodospirillales</taxon>
        <taxon>Rhodospirillaceae</taxon>
        <taxon>Magnetospirillum</taxon>
    </lineage>
</organism>
<dbReference type="Proteomes" id="UP000004169">
    <property type="component" value="Unassembled WGS sequence"/>
</dbReference>
<reference evidence="1 2" key="1">
    <citation type="journal article" date="2012" name="J. Bacteriol.">
        <title>Draft Genome Sequence of the Purple Photosynthetic Bacterium Phaeospirillum molischianum DSM120, a Particularly Versatile Bacterium.</title>
        <authorList>
            <person name="Duquesne K."/>
            <person name="Prima V."/>
            <person name="Ji B."/>
            <person name="Rouy Z."/>
            <person name="Medigue C."/>
            <person name="Talla E."/>
            <person name="Sturgis J.N."/>
        </authorList>
    </citation>
    <scope>NUCLEOTIDE SEQUENCE [LARGE SCALE GENOMIC DNA]</scope>
    <source>
        <strain evidence="2">DSM120</strain>
    </source>
</reference>
<protein>
    <submittedName>
        <fullName evidence="1">Uncharacterized protein</fullName>
    </submittedName>
</protein>